<name>A0ABQ8I8S5_9ROSI</name>
<keyword evidence="1" id="KW-0472">Membrane</keyword>
<evidence type="ECO:0000313" key="2">
    <source>
        <dbReference type="EMBL" id="KAH7573031.1"/>
    </source>
</evidence>
<reference evidence="2 3" key="1">
    <citation type="submission" date="2021-02" db="EMBL/GenBank/DDBJ databases">
        <title>Plant Genome Project.</title>
        <authorList>
            <person name="Zhang R.-G."/>
        </authorList>
    </citation>
    <scope>NUCLEOTIDE SEQUENCE [LARGE SCALE GENOMIC DNA]</scope>
    <source>
        <tissue evidence="2">Leaves</tissue>
    </source>
</reference>
<accession>A0ABQ8I8S5</accession>
<protein>
    <submittedName>
        <fullName evidence="2">Uncharacterized protein</fullName>
    </submittedName>
</protein>
<sequence length="137" mass="14952">MLRLFGTLIHAYLKVDRIGNALQMFNQMADSGLIRRLLNEDLLNLSKDVIDQIMRASVGITPALHNFVSEAFGQVVRGSCNLVLNDMVLNDMMLKSIISNHKVAAVVVVVAVVVTTIVAAATKSMEAKVSEDTYAAY</sequence>
<keyword evidence="3" id="KW-1185">Reference proteome</keyword>
<dbReference type="Proteomes" id="UP000827721">
    <property type="component" value="Unassembled WGS sequence"/>
</dbReference>
<keyword evidence="1" id="KW-1133">Transmembrane helix</keyword>
<organism evidence="2 3">
    <name type="scientific">Xanthoceras sorbifolium</name>
    <dbReference type="NCBI Taxonomy" id="99658"/>
    <lineage>
        <taxon>Eukaryota</taxon>
        <taxon>Viridiplantae</taxon>
        <taxon>Streptophyta</taxon>
        <taxon>Embryophyta</taxon>
        <taxon>Tracheophyta</taxon>
        <taxon>Spermatophyta</taxon>
        <taxon>Magnoliopsida</taxon>
        <taxon>eudicotyledons</taxon>
        <taxon>Gunneridae</taxon>
        <taxon>Pentapetalae</taxon>
        <taxon>rosids</taxon>
        <taxon>malvids</taxon>
        <taxon>Sapindales</taxon>
        <taxon>Sapindaceae</taxon>
        <taxon>Xanthoceroideae</taxon>
        <taxon>Xanthoceras</taxon>
    </lineage>
</organism>
<proteinExistence type="predicted"/>
<dbReference type="EMBL" id="JAFEMO010000003">
    <property type="protein sequence ID" value="KAH7573031.1"/>
    <property type="molecule type" value="Genomic_DNA"/>
</dbReference>
<feature type="transmembrane region" description="Helical" evidence="1">
    <location>
        <begin position="103"/>
        <end position="122"/>
    </location>
</feature>
<comment type="caution">
    <text evidence="2">The sequence shown here is derived from an EMBL/GenBank/DDBJ whole genome shotgun (WGS) entry which is preliminary data.</text>
</comment>
<dbReference type="InterPro" id="IPR002885">
    <property type="entry name" value="PPR_rpt"/>
</dbReference>
<dbReference type="NCBIfam" id="TIGR00756">
    <property type="entry name" value="PPR"/>
    <property type="match status" value="1"/>
</dbReference>
<evidence type="ECO:0000313" key="3">
    <source>
        <dbReference type="Proteomes" id="UP000827721"/>
    </source>
</evidence>
<gene>
    <name evidence="2" type="ORF">JRO89_XS03G0054100</name>
</gene>
<evidence type="ECO:0000256" key="1">
    <source>
        <dbReference type="SAM" id="Phobius"/>
    </source>
</evidence>
<keyword evidence="1" id="KW-0812">Transmembrane</keyword>